<proteinExistence type="predicted"/>
<reference evidence="1 2" key="1">
    <citation type="journal article" date="2014" name="Science">
        <title>Plant genetics. Early allopolyploid evolution in the post-Neolithic Brassica napus oilseed genome.</title>
        <authorList>
            <person name="Chalhoub B."/>
            <person name="Denoeud F."/>
            <person name="Liu S."/>
            <person name="Parkin I.A."/>
            <person name="Tang H."/>
            <person name="Wang X."/>
            <person name="Chiquet J."/>
            <person name="Belcram H."/>
            <person name="Tong C."/>
            <person name="Samans B."/>
            <person name="Correa M."/>
            <person name="Da Silva C."/>
            <person name="Just J."/>
            <person name="Falentin C."/>
            <person name="Koh C.S."/>
            <person name="Le Clainche I."/>
            <person name="Bernard M."/>
            <person name="Bento P."/>
            <person name="Noel B."/>
            <person name="Labadie K."/>
            <person name="Alberti A."/>
            <person name="Charles M."/>
            <person name="Arnaud D."/>
            <person name="Guo H."/>
            <person name="Daviaud C."/>
            <person name="Alamery S."/>
            <person name="Jabbari K."/>
            <person name="Zhao M."/>
            <person name="Edger P.P."/>
            <person name="Chelaifa H."/>
            <person name="Tack D."/>
            <person name="Lassalle G."/>
            <person name="Mestiri I."/>
            <person name="Schnel N."/>
            <person name="Le Paslier M.C."/>
            <person name="Fan G."/>
            <person name="Renault V."/>
            <person name="Bayer P.E."/>
            <person name="Golicz A.A."/>
            <person name="Manoli S."/>
            <person name="Lee T.H."/>
            <person name="Thi V.H."/>
            <person name="Chalabi S."/>
            <person name="Hu Q."/>
            <person name="Fan C."/>
            <person name="Tollenaere R."/>
            <person name="Lu Y."/>
            <person name="Battail C."/>
            <person name="Shen J."/>
            <person name="Sidebottom C.H."/>
            <person name="Wang X."/>
            <person name="Canaguier A."/>
            <person name="Chauveau A."/>
            <person name="Berard A."/>
            <person name="Deniot G."/>
            <person name="Guan M."/>
            <person name="Liu Z."/>
            <person name="Sun F."/>
            <person name="Lim Y.P."/>
            <person name="Lyons E."/>
            <person name="Town C.D."/>
            <person name="Bancroft I."/>
            <person name="Wang X."/>
            <person name="Meng J."/>
            <person name="Ma J."/>
            <person name="Pires J.C."/>
            <person name="King G.J."/>
            <person name="Brunel D."/>
            <person name="Delourme R."/>
            <person name="Renard M."/>
            <person name="Aury J.M."/>
            <person name="Adams K.L."/>
            <person name="Batley J."/>
            <person name="Snowdon R.J."/>
            <person name="Tost J."/>
            <person name="Edwards D."/>
            <person name="Zhou Y."/>
            <person name="Hua W."/>
            <person name="Sharpe A.G."/>
            <person name="Paterson A.H."/>
            <person name="Guan C."/>
            <person name="Wincker P."/>
        </authorList>
    </citation>
    <scope>NUCLEOTIDE SEQUENCE [LARGE SCALE GENOMIC DNA]</scope>
    <source>
        <strain evidence="2">cv. Darmor-bzh</strain>
    </source>
</reference>
<dbReference type="Proteomes" id="UP000028999">
    <property type="component" value="Unassembled WGS sequence"/>
</dbReference>
<keyword evidence="2" id="KW-1185">Reference proteome</keyword>
<name>A0A078GBX1_BRANA</name>
<evidence type="ECO:0000313" key="1">
    <source>
        <dbReference type="EMBL" id="CDY22881.1"/>
    </source>
</evidence>
<evidence type="ECO:0000313" key="2">
    <source>
        <dbReference type="Proteomes" id="UP000028999"/>
    </source>
</evidence>
<dbReference type="Gramene" id="CDY22881">
    <property type="protein sequence ID" value="CDY22881"/>
    <property type="gene ID" value="GSBRNA2T00021242001"/>
</dbReference>
<sequence>MIWGKRSINFIDLSLVLDDCCNVVAKGASESNDKGVVHNSWAQTSLAREQWKKIWFRDSASPQDWQKVLQVQELHAVLGRNTLSSPSIFQSSIEARHRSLEHRGDWV</sequence>
<organism evidence="1 2">
    <name type="scientific">Brassica napus</name>
    <name type="common">Rape</name>
    <dbReference type="NCBI Taxonomy" id="3708"/>
    <lineage>
        <taxon>Eukaryota</taxon>
        <taxon>Viridiplantae</taxon>
        <taxon>Streptophyta</taxon>
        <taxon>Embryophyta</taxon>
        <taxon>Tracheophyta</taxon>
        <taxon>Spermatophyta</taxon>
        <taxon>Magnoliopsida</taxon>
        <taxon>eudicotyledons</taxon>
        <taxon>Gunneridae</taxon>
        <taxon>Pentapetalae</taxon>
        <taxon>rosids</taxon>
        <taxon>malvids</taxon>
        <taxon>Brassicales</taxon>
        <taxon>Brassicaceae</taxon>
        <taxon>Brassiceae</taxon>
        <taxon>Brassica</taxon>
    </lineage>
</organism>
<gene>
    <name evidence="1" type="primary">BnaA01g18190D</name>
    <name evidence="1" type="ORF">GSBRNA2T00021242001</name>
</gene>
<dbReference type="EMBL" id="LK032137">
    <property type="protein sequence ID" value="CDY22881.1"/>
    <property type="molecule type" value="Genomic_DNA"/>
</dbReference>
<dbReference type="AlphaFoldDB" id="A0A078GBX1"/>
<dbReference type="PaxDb" id="3708-A0A078GBX1"/>
<accession>A0A078GBX1</accession>
<protein>
    <submittedName>
        <fullName evidence="1">BnaA01g18190D protein</fullName>
    </submittedName>
</protein>